<comment type="caution">
    <text evidence="1">The sequence shown here is derived from an EMBL/GenBank/DDBJ whole genome shotgun (WGS) entry which is preliminary data.</text>
</comment>
<proteinExistence type="predicted"/>
<keyword evidence="2" id="KW-1185">Reference proteome</keyword>
<dbReference type="EMBL" id="BMAV01025388">
    <property type="protein sequence ID" value="GFS41164.1"/>
    <property type="molecule type" value="Genomic_DNA"/>
</dbReference>
<name>A0A8X6MCC5_9ARAC</name>
<dbReference type="AlphaFoldDB" id="A0A8X6MCC5"/>
<dbReference type="Proteomes" id="UP000886998">
    <property type="component" value="Unassembled WGS sequence"/>
</dbReference>
<organism evidence="1 2">
    <name type="scientific">Trichonephila inaurata madagascariensis</name>
    <dbReference type="NCBI Taxonomy" id="2747483"/>
    <lineage>
        <taxon>Eukaryota</taxon>
        <taxon>Metazoa</taxon>
        <taxon>Ecdysozoa</taxon>
        <taxon>Arthropoda</taxon>
        <taxon>Chelicerata</taxon>
        <taxon>Arachnida</taxon>
        <taxon>Araneae</taxon>
        <taxon>Araneomorphae</taxon>
        <taxon>Entelegynae</taxon>
        <taxon>Araneoidea</taxon>
        <taxon>Nephilidae</taxon>
        <taxon>Trichonephila</taxon>
        <taxon>Trichonephila inaurata</taxon>
    </lineage>
</organism>
<reference evidence="1" key="1">
    <citation type="submission" date="2020-08" db="EMBL/GenBank/DDBJ databases">
        <title>Multicomponent nature underlies the extraordinary mechanical properties of spider dragline silk.</title>
        <authorList>
            <person name="Kono N."/>
            <person name="Nakamura H."/>
            <person name="Mori M."/>
            <person name="Yoshida Y."/>
            <person name="Ohtoshi R."/>
            <person name="Malay A.D."/>
            <person name="Moran D.A.P."/>
            <person name="Tomita M."/>
            <person name="Numata K."/>
            <person name="Arakawa K."/>
        </authorList>
    </citation>
    <scope>NUCLEOTIDE SEQUENCE</scope>
</reference>
<evidence type="ECO:0000313" key="1">
    <source>
        <dbReference type="EMBL" id="GFS41164.1"/>
    </source>
</evidence>
<gene>
    <name evidence="1" type="ORF">TNIN_345351</name>
</gene>
<accession>A0A8X6MCC5</accession>
<protein>
    <submittedName>
        <fullName evidence="1">Uncharacterized protein</fullName>
    </submittedName>
</protein>
<sequence>MPDPTQMSLSTDVPSQELQEIEETINLGIATRERNPGFSKRYSCCFPKTPLATGLPPLIKNTAKPLPPPVMLRITDSVRSQMKIITDKYRKLRSLVTGEFIKLYTDDLDQYHELLHFERKS</sequence>
<dbReference type="OrthoDB" id="6593055at2759"/>
<evidence type="ECO:0000313" key="2">
    <source>
        <dbReference type="Proteomes" id="UP000886998"/>
    </source>
</evidence>